<organism evidence="3 4">
    <name type="scientific">Dreissena polymorpha</name>
    <name type="common">Zebra mussel</name>
    <name type="synonym">Mytilus polymorpha</name>
    <dbReference type="NCBI Taxonomy" id="45954"/>
    <lineage>
        <taxon>Eukaryota</taxon>
        <taxon>Metazoa</taxon>
        <taxon>Spiralia</taxon>
        <taxon>Lophotrochozoa</taxon>
        <taxon>Mollusca</taxon>
        <taxon>Bivalvia</taxon>
        <taxon>Autobranchia</taxon>
        <taxon>Heteroconchia</taxon>
        <taxon>Euheterodonta</taxon>
        <taxon>Imparidentia</taxon>
        <taxon>Neoheterodontei</taxon>
        <taxon>Myida</taxon>
        <taxon>Dreissenoidea</taxon>
        <taxon>Dreissenidae</taxon>
        <taxon>Dreissena</taxon>
    </lineage>
</organism>
<keyword evidence="4" id="KW-1185">Reference proteome</keyword>
<dbReference type="InterPro" id="IPR002890">
    <property type="entry name" value="MG2"/>
</dbReference>
<evidence type="ECO:0000256" key="1">
    <source>
        <dbReference type="SAM" id="SignalP"/>
    </source>
</evidence>
<evidence type="ECO:0000259" key="2">
    <source>
        <dbReference type="Pfam" id="PF01835"/>
    </source>
</evidence>
<dbReference type="Pfam" id="PF01835">
    <property type="entry name" value="MG2"/>
    <property type="match status" value="1"/>
</dbReference>
<dbReference type="PANTHER" id="PTHR11412">
    <property type="entry name" value="MACROGLOBULIN / COMPLEMENT"/>
    <property type="match status" value="1"/>
</dbReference>
<protein>
    <recommendedName>
        <fullName evidence="2">Macroglobulin domain-containing protein</fullName>
    </recommendedName>
</protein>
<dbReference type="PANTHER" id="PTHR11412:SF166">
    <property type="entry name" value="NTR DOMAIN-CONTAINING PROTEIN"/>
    <property type="match status" value="1"/>
</dbReference>
<dbReference type="Gene3D" id="2.60.40.1930">
    <property type="match status" value="1"/>
</dbReference>
<feature type="domain" description="Macroglobulin" evidence="2">
    <location>
        <begin position="116"/>
        <end position="198"/>
    </location>
</feature>
<feature type="chain" id="PRO_5039565970" description="Macroglobulin domain-containing protein" evidence="1">
    <location>
        <begin position="17"/>
        <end position="244"/>
    </location>
</feature>
<dbReference type="InterPro" id="IPR050473">
    <property type="entry name" value="A2M/Complement_sys"/>
</dbReference>
<name>A0A9D4SCJ8_DREPO</name>
<dbReference type="Proteomes" id="UP000828390">
    <property type="component" value="Unassembled WGS sequence"/>
</dbReference>
<dbReference type="AlphaFoldDB" id="A0A9D4SCJ8"/>
<keyword evidence="1" id="KW-0732">Signal</keyword>
<evidence type="ECO:0000313" key="4">
    <source>
        <dbReference type="Proteomes" id="UP000828390"/>
    </source>
</evidence>
<reference evidence="3" key="1">
    <citation type="journal article" date="2019" name="bioRxiv">
        <title>The Genome of the Zebra Mussel, Dreissena polymorpha: A Resource for Invasive Species Research.</title>
        <authorList>
            <person name="McCartney M.A."/>
            <person name="Auch B."/>
            <person name="Kono T."/>
            <person name="Mallez S."/>
            <person name="Zhang Y."/>
            <person name="Obille A."/>
            <person name="Becker A."/>
            <person name="Abrahante J.E."/>
            <person name="Garbe J."/>
            <person name="Badalamenti J.P."/>
            <person name="Herman A."/>
            <person name="Mangelson H."/>
            <person name="Liachko I."/>
            <person name="Sullivan S."/>
            <person name="Sone E.D."/>
            <person name="Koren S."/>
            <person name="Silverstein K.A.T."/>
            <person name="Beckman K.B."/>
            <person name="Gohl D.M."/>
        </authorList>
    </citation>
    <scope>NUCLEOTIDE SEQUENCE</scope>
    <source>
        <strain evidence="3">Duluth1</strain>
        <tissue evidence="3">Whole animal</tissue>
    </source>
</reference>
<gene>
    <name evidence="3" type="ORF">DPMN_022705</name>
</gene>
<evidence type="ECO:0000313" key="3">
    <source>
        <dbReference type="EMBL" id="KAH3898472.1"/>
    </source>
</evidence>
<dbReference type="GO" id="GO:0004866">
    <property type="term" value="F:endopeptidase inhibitor activity"/>
    <property type="evidence" value="ECO:0007669"/>
    <property type="project" value="InterPro"/>
</dbReference>
<feature type="signal peptide" evidence="1">
    <location>
        <begin position="1"/>
        <end position="16"/>
    </location>
</feature>
<dbReference type="EMBL" id="JAIWYP010000001">
    <property type="protein sequence ID" value="KAH3898472.1"/>
    <property type="molecule type" value="Genomic_DNA"/>
</dbReference>
<accession>A0A9D4SCJ8</accession>
<sequence length="244" mass="27814">MIFLLLIAIQIVGGHGRYHYVLAPNVIRFENEETLVVGVLGDVRRQQISVWLEYLDMAFSKSTVIVPDAEHPLEVSIKVTEHDLFSDKPSSVRLICDGPYGKQTRDIILSYESGYVIVQTDKPLYNPREPVYVRVLAMDEAMNPIKHNRLEIDLINPLNRTVDRVTLKPGKKNGIYRWKFEFPSVVDFGTWTIIARIGGMFETWGVFSIEVREFVLPTFGVTITPSRTYILPSDDTILVVVTSE</sequence>
<reference evidence="3" key="2">
    <citation type="submission" date="2020-11" db="EMBL/GenBank/DDBJ databases">
        <authorList>
            <person name="McCartney M.A."/>
            <person name="Auch B."/>
            <person name="Kono T."/>
            <person name="Mallez S."/>
            <person name="Becker A."/>
            <person name="Gohl D.M."/>
            <person name="Silverstein K.A.T."/>
            <person name="Koren S."/>
            <person name="Bechman K.B."/>
            <person name="Herman A."/>
            <person name="Abrahante J.E."/>
            <person name="Garbe J."/>
        </authorList>
    </citation>
    <scope>NUCLEOTIDE SEQUENCE</scope>
    <source>
        <strain evidence="3">Duluth1</strain>
        <tissue evidence="3">Whole animal</tissue>
    </source>
</reference>
<comment type="caution">
    <text evidence="3">The sequence shown here is derived from an EMBL/GenBank/DDBJ whole genome shotgun (WGS) entry which is preliminary data.</text>
</comment>
<proteinExistence type="predicted"/>